<evidence type="ECO:0000313" key="2">
    <source>
        <dbReference type="EMBL" id="MTD15404.1"/>
    </source>
</evidence>
<accession>A0A7K1FRH1</accession>
<dbReference type="SUPFAM" id="SSF56003">
    <property type="entry name" value="Molybdenum cofactor-binding domain"/>
    <property type="match status" value="1"/>
</dbReference>
<name>A0A7K1FRH1_9ACTN</name>
<dbReference type="InterPro" id="IPR037165">
    <property type="entry name" value="AldOxase/xan_DH_Mopterin-bd_sf"/>
</dbReference>
<dbReference type="AlphaFoldDB" id="A0A7K1FRH1"/>
<reference evidence="2 3" key="1">
    <citation type="submission" date="2019-11" db="EMBL/GenBank/DDBJ databases">
        <authorList>
            <person name="Jiang L.-Q."/>
        </authorList>
    </citation>
    <scope>NUCLEOTIDE SEQUENCE [LARGE SCALE GENOMIC DNA]</scope>
    <source>
        <strain evidence="2 3">YIM 132087</strain>
    </source>
</reference>
<sequence length="101" mass="11020">MSDGHSTRIDRPDAPRGRWNSFVGTAAGPNGVVRGLVDPGNDRHRVRVEFDGHTVLLHLSDETGTGWTTIAVDRAGREWGIAQRDVQLDAAVAACRELYRG</sequence>
<evidence type="ECO:0000313" key="3">
    <source>
        <dbReference type="Proteomes" id="UP000460221"/>
    </source>
</evidence>
<protein>
    <submittedName>
        <fullName evidence="2">Uncharacterized protein</fullName>
    </submittedName>
</protein>
<dbReference type="Proteomes" id="UP000460221">
    <property type="component" value="Unassembled WGS sequence"/>
</dbReference>
<dbReference type="EMBL" id="WLYK01000006">
    <property type="protein sequence ID" value="MTD15404.1"/>
    <property type="molecule type" value="Genomic_DNA"/>
</dbReference>
<keyword evidence="3" id="KW-1185">Reference proteome</keyword>
<proteinExistence type="predicted"/>
<organism evidence="2 3">
    <name type="scientific">Nakamurella alba</name>
    <dbReference type="NCBI Taxonomy" id="2665158"/>
    <lineage>
        <taxon>Bacteria</taxon>
        <taxon>Bacillati</taxon>
        <taxon>Actinomycetota</taxon>
        <taxon>Actinomycetes</taxon>
        <taxon>Nakamurellales</taxon>
        <taxon>Nakamurellaceae</taxon>
        <taxon>Nakamurella</taxon>
    </lineage>
</organism>
<dbReference type="GO" id="GO:0016491">
    <property type="term" value="F:oxidoreductase activity"/>
    <property type="evidence" value="ECO:0007669"/>
    <property type="project" value="InterPro"/>
</dbReference>
<comment type="caution">
    <text evidence="2">The sequence shown here is derived from an EMBL/GenBank/DDBJ whole genome shotgun (WGS) entry which is preliminary data.</text>
</comment>
<feature type="region of interest" description="Disordered" evidence="1">
    <location>
        <begin position="1"/>
        <end position="23"/>
    </location>
</feature>
<evidence type="ECO:0000256" key="1">
    <source>
        <dbReference type="SAM" id="MobiDB-lite"/>
    </source>
</evidence>
<dbReference type="RefSeq" id="WP_154769417.1">
    <property type="nucleotide sequence ID" value="NZ_WLYK01000006.1"/>
</dbReference>
<gene>
    <name evidence="2" type="ORF">GIS00_15810</name>
</gene>
<feature type="compositionally biased region" description="Basic and acidic residues" evidence="1">
    <location>
        <begin position="1"/>
        <end position="16"/>
    </location>
</feature>